<dbReference type="Gene3D" id="3.10.350.10">
    <property type="entry name" value="LysM domain"/>
    <property type="match status" value="1"/>
</dbReference>
<evidence type="ECO:0000313" key="13">
    <source>
        <dbReference type="Proteomes" id="UP000076442"/>
    </source>
</evidence>
<evidence type="ECO:0000256" key="8">
    <source>
        <dbReference type="ARBA" id="ARBA00030881"/>
    </source>
</evidence>
<dbReference type="GO" id="GO:0030435">
    <property type="term" value="P:sporulation resulting in formation of a cellular spore"/>
    <property type="evidence" value="ECO:0007669"/>
    <property type="project" value="UniProtKB-KW"/>
</dbReference>
<dbReference type="SUPFAM" id="SSF55846">
    <property type="entry name" value="N-acetylmuramoyl-L-alanine amidase-like"/>
    <property type="match status" value="1"/>
</dbReference>
<evidence type="ECO:0000256" key="10">
    <source>
        <dbReference type="SAM" id="MobiDB-lite"/>
    </source>
</evidence>
<dbReference type="PANTHER" id="PTHR30417:SF11">
    <property type="entry name" value="N-ACETYLMURAMOYL-L-ALANINE AMIDASE XLYA"/>
    <property type="match status" value="1"/>
</dbReference>
<evidence type="ECO:0000256" key="9">
    <source>
        <dbReference type="ARBA" id="ARBA00032390"/>
    </source>
</evidence>
<dbReference type="GO" id="GO:0030420">
    <property type="term" value="P:establishment of competence for transformation"/>
    <property type="evidence" value="ECO:0007669"/>
    <property type="project" value="UniProtKB-KW"/>
</dbReference>
<dbReference type="CDD" id="cd00118">
    <property type="entry name" value="LysM"/>
    <property type="match status" value="1"/>
</dbReference>
<dbReference type="PROSITE" id="PS51782">
    <property type="entry name" value="LYSM"/>
    <property type="match status" value="1"/>
</dbReference>
<dbReference type="CDD" id="cd06583">
    <property type="entry name" value="PGRP"/>
    <property type="match status" value="1"/>
</dbReference>
<dbReference type="EC" id="3.5.1.28" evidence="3"/>
<evidence type="ECO:0000256" key="3">
    <source>
        <dbReference type="ARBA" id="ARBA00011901"/>
    </source>
</evidence>
<dbReference type="InterPro" id="IPR002502">
    <property type="entry name" value="Amidase_domain"/>
</dbReference>
<organism evidence="12 13">
    <name type="scientific">Bacillus subtilis</name>
    <dbReference type="NCBI Taxonomy" id="1423"/>
    <lineage>
        <taxon>Bacteria</taxon>
        <taxon>Bacillati</taxon>
        <taxon>Bacillota</taxon>
        <taxon>Bacilli</taxon>
        <taxon>Bacillales</taxon>
        <taxon>Bacillaceae</taxon>
        <taxon>Bacillus</taxon>
    </lineage>
</organism>
<dbReference type="InterPro" id="IPR036779">
    <property type="entry name" value="LysM_dom_sf"/>
</dbReference>
<proteinExistence type="inferred from homology"/>
<feature type="compositionally biased region" description="Low complexity" evidence="10">
    <location>
        <begin position="168"/>
        <end position="185"/>
    </location>
</feature>
<name>A0AAP1H979_BACIU</name>
<dbReference type="SUPFAM" id="SSF54106">
    <property type="entry name" value="LysM domain"/>
    <property type="match status" value="1"/>
</dbReference>
<dbReference type="SMART" id="SM00257">
    <property type="entry name" value="LysM"/>
    <property type="match status" value="1"/>
</dbReference>
<keyword evidence="7" id="KW-0961">Cell wall biogenesis/degradation</keyword>
<dbReference type="Pfam" id="PF01476">
    <property type="entry name" value="LysM"/>
    <property type="match status" value="1"/>
</dbReference>
<dbReference type="EMBL" id="LJZV01000016">
    <property type="protein sequence ID" value="KZD90363.1"/>
    <property type="molecule type" value="Genomic_DNA"/>
</dbReference>
<reference evidence="12 13" key="1">
    <citation type="submission" date="2015-09" db="EMBL/GenBank/DDBJ databases">
        <title>Spore heat resistance.</title>
        <authorList>
            <person name="Boekhorst J."/>
            <person name="Berendsen E.M."/>
            <person name="Wells-Bennik M.H."/>
            <person name="Kuipers O.P."/>
        </authorList>
    </citation>
    <scope>NUCLEOTIDE SEQUENCE [LARGE SCALE GENOMIC DNA]</scope>
    <source>
        <strain evidence="12 13">B4122</strain>
    </source>
</reference>
<sequence length="314" mass="34093">MAISVRKNLVASSKYSVKCPYSMDAKYITFHNTANDASADAEIRYMIGNNNEVSYHFAVDDKEVVQGIPTDRNAWHTGDGNGADSGNRTSIGVEVCYSKSGGTKYKAAEKLAIKFIAQLLKERGWGVDRVRKHQDWSGKYCPHRVLAEDRWEEVKADIAAELKALGGKSTSSSSAKKSAPKASGSTYTVKKGDTLSEIAEKTGVSVAKLQSYNGIKNANKITVGQVLKLKGGSTSSSKGKKYVYLPASADSWRIYPTNKAPVKGNECGYLRPKKFGGLKYEVLANPQTDVYTIKTDQFGKVNIYAAKSTGATVK</sequence>
<dbReference type="GO" id="GO:0008745">
    <property type="term" value="F:N-acetylmuramoyl-L-alanine amidase activity"/>
    <property type="evidence" value="ECO:0007669"/>
    <property type="project" value="UniProtKB-EC"/>
</dbReference>
<dbReference type="AlphaFoldDB" id="A0AAP1H979"/>
<keyword evidence="4" id="KW-0378">Hydrolase</keyword>
<protein>
    <recommendedName>
        <fullName evidence="3">N-acetylmuramoyl-L-alanine amidase</fullName>
        <ecNumber evidence="3">3.5.1.28</ecNumber>
    </recommendedName>
    <alternativeName>
        <fullName evidence="9">Autolysin</fullName>
    </alternativeName>
    <alternativeName>
        <fullName evidence="8">Cell wall hydrolase</fullName>
    </alternativeName>
</protein>
<dbReference type="InterPro" id="IPR036505">
    <property type="entry name" value="Amidase/PGRP_sf"/>
</dbReference>
<dbReference type="Pfam" id="PF01510">
    <property type="entry name" value="Amidase_2"/>
    <property type="match status" value="1"/>
</dbReference>
<dbReference type="Proteomes" id="UP000076442">
    <property type="component" value="Unassembled WGS sequence"/>
</dbReference>
<feature type="region of interest" description="Disordered" evidence="10">
    <location>
        <begin position="168"/>
        <end position="187"/>
    </location>
</feature>
<dbReference type="InterPro" id="IPR018392">
    <property type="entry name" value="LysM"/>
</dbReference>
<keyword evidence="5" id="KW-0749">Sporulation</keyword>
<dbReference type="PANTHER" id="PTHR30417">
    <property type="entry name" value="N-ACETYLMURAMOYL-L-ALANINE AMIDASE AMID"/>
    <property type="match status" value="1"/>
</dbReference>
<gene>
    <name evidence="12" type="ORF">B4122_3284</name>
</gene>
<feature type="domain" description="LysM" evidence="11">
    <location>
        <begin position="185"/>
        <end position="229"/>
    </location>
</feature>
<accession>A0AAP1H979</accession>
<dbReference type="GO" id="GO:0071555">
    <property type="term" value="P:cell wall organization"/>
    <property type="evidence" value="ECO:0007669"/>
    <property type="project" value="UniProtKB-KW"/>
</dbReference>
<dbReference type="SMART" id="SM00644">
    <property type="entry name" value="Ami_2"/>
    <property type="match status" value="1"/>
</dbReference>
<comment type="similarity">
    <text evidence="2">Belongs to the N-acetylmuramoyl-L-alanine amidase 2 family.</text>
</comment>
<evidence type="ECO:0000259" key="11">
    <source>
        <dbReference type="PROSITE" id="PS51782"/>
    </source>
</evidence>
<evidence type="ECO:0000256" key="7">
    <source>
        <dbReference type="ARBA" id="ARBA00023316"/>
    </source>
</evidence>
<evidence type="ECO:0000256" key="5">
    <source>
        <dbReference type="ARBA" id="ARBA00022969"/>
    </source>
</evidence>
<dbReference type="InterPro" id="IPR051206">
    <property type="entry name" value="NAMLAA_amidase_2"/>
</dbReference>
<evidence type="ECO:0000256" key="1">
    <source>
        <dbReference type="ARBA" id="ARBA00001561"/>
    </source>
</evidence>
<evidence type="ECO:0000313" key="12">
    <source>
        <dbReference type="EMBL" id="KZD90363.1"/>
    </source>
</evidence>
<evidence type="ECO:0000256" key="2">
    <source>
        <dbReference type="ARBA" id="ARBA00007553"/>
    </source>
</evidence>
<dbReference type="RefSeq" id="WP_042974580.1">
    <property type="nucleotide sequence ID" value="NZ_JXHR01000003.1"/>
</dbReference>
<comment type="caution">
    <text evidence="12">The sequence shown here is derived from an EMBL/GenBank/DDBJ whole genome shotgun (WGS) entry which is preliminary data.</text>
</comment>
<dbReference type="GO" id="GO:0009254">
    <property type="term" value="P:peptidoglycan turnover"/>
    <property type="evidence" value="ECO:0007669"/>
    <property type="project" value="TreeGrafter"/>
</dbReference>
<comment type="catalytic activity">
    <reaction evidence="1">
        <text>Hydrolyzes the link between N-acetylmuramoyl residues and L-amino acid residues in certain cell-wall glycopeptides.</text>
        <dbReference type="EC" id="3.5.1.28"/>
    </reaction>
</comment>
<dbReference type="Gene3D" id="3.40.80.10">
    <property type="entry name" value="Peptidoglycan recognition protein-like"/>
    <property type="match status" value="1"/>
</dbReference>
<keyword evidence="6" id="KW-0178">Competence</keyword>
<dbReference type="GO" id="GO:0009253">
    <property type="term" value="P:peptidoglycan catabolic process"/>
    <property type="evidence" value="ECO:0007669"/>
    <property type="project" value="InterPro"/>
</dbReference>
<evidence type="ECO:0000256" key="4">
    <source>
        <dbReference type="ARBA" id="ARBA00022801"/>
    </source>
</evidence>
<evidence type="ECO:0000256" key="6">
    <source>
        <dbReference type="ARBA" id="ARBA00023287"/>
    </source>
</evidence>